<feature type="domain" description="FAD dependent oxidoreductase" evidence="10">
    <location>
        <begin position="198"/>
        <end position="552"/>
    </location>
</feature>
<evidence type="ECO:0000256" key="5">
    <source>
        <dbReference type="ARBA" id="ARBA00022691"/>
    </source>
</evidence>
<dbReference type="GO" id="GO:0004808">
    <property type="term" value="F:tRNA (5-methylaminomethyl-2-thiouridylate)(34)-methyltransferase activity"/>
    <property type="evidence" value="ECO:0007669"/>
    <property type="project" value="UniProtKB-EC"/>
</dbReference>
<accession>A0A849P335</accession>
<dbReference type="SUPFAM" id="SSF51905">
    <property type="entry name" value="FAD/NAD(P)-binding domain"/>
    <property type="match status" value="1"/>
</dbReference>
<reference evidence="11 12" key="1">
    <citation type="submission" date="2020-05" db="EMBL/GenBank/DDBJ databases">
        <authorList>
            <person name="Niu N."/>
        </authorList>
    </citation>
    <scope>NUCLEOTIDE SEQUENCE [LARGE SCALE GENOMIC DNA]</scope>
    <source>
        <strain evidence="11 12">3340-03</strain>
    </source>
</reference>
<dbReference type="GO" id="GO:0005737">
    <property type="term" value="C:cytoplasm"/>
    <property type="evidence" value="ECO:0007669"/>
    <property type="project" value="TreeGrafter"/>
</dbReference>
<dbReference type="GO" id="GO:0032259">
    <property type="term" value="P:methylation"/>
    <property type="evidence" value="ECO:0007669"/>
    <property type="project" value="UniProtKB-KW"/>
</dbReference>
<dbReference type="Proteomes" id="UP000537862">
    <property type="component" value="Unassembled WGS sequence"/>
</dbReference>
<evidence type="ECO:0000256" key="2">
    <source>
        <dbReference type="ARBA" id="ARBA00022603"/>
    </source>
</evidence>
<keyword evidence="6" id="KW-0819">tRNA processing</keyword>
<dbReference type="RefSeq" id="WP_171680756.1">
    <property type="nucleotide sequence ID" value="NZ_JABGBN010000006.1"/>
</dbReference>
<evidence type="ECO:0000256" key="9">
    <source>
        <dbReference type="ARBA" id="ARBA00023268"/>
    </source>
</evidence>
<comment type="caution">
    <text evidence="11">The sequence shown here is derived from an EMBL/GenBank/DDBJ whole genome shotgun (WGS) entry which is preliminary data.</text>
</comment>
<gene>
    <name evidence="11" type="primary">mnmC</name>
    <name evidence="11" type="ORF">HKX39_07775</name>
</gene>
<dbReference type="AlphaFoldDB" id="A0A849P335"/>
<keyword evidence="4 11" id="KW-0808">Transferase</keyword>
<evidence type="ECO:0000313" key="11">
    <source>
        <dbReference type="EMBL" id="NOL52059.1"/>
    </source>
</evidence>
<dbReference type="Pfam" id="PF01266">
    <property type="entry name" value="DAO"/>
    <property type="match status" value="1"/>
</dbReference>
<proteinExistence type="predicted"/>
<evidence type="ECO:0000313" key="12">
    <source>
        <dbReference type="Proteomes" id="UP000537862"/>
    </source>
</evidence>
<keyword evidence="8" id="KW-0560">Oxidoreductase</keyword>
<keyword evidence="7" id="KW-0274">FAD</keyword>
<evidence type="ECO:0000256" key="8">
    <source>
        <dbReference type="ARBA" id="ARBA00023002"/>
    </source>
</evidence>
<dbReference type="InterPro" id="IPR006076">
    <property type="entry name" value="FAD-dep_OxRdtase"/>
</dbReference>
<protein>
    <submittedName>
        <fullName evidence="11">FAD-dependent 5-carboxymethylaminomethyl-2-thiouridine(34) oxidoreductase MnmC</fullName>
        <ecNumber evidence="11">2.1.1.61</ecNumber>
    </submittedName>
</protein>
<dbReference type="Gene3D" id="3.30.9.10">
    <property type="entry name" value="D-Amino Acid Oxidase, subunit A, domain 2"/>
    <property type="match status" value="1"/>
</dbReference>
<dbReference type="PANTHER" id="PTHR13847">
    <property type="entry name" value="SARCOSINE DEHYDROGENASE-RELATED"/>
    <property type="match status" value="1"/>
</dbReference>
<evidence type="ECO:0000259" key="10">
    <source>
        <dbReference type="Pfam" id="PF01266"/>
    </source>
</evidence>
<dbReference type="EC" id="2.1.1.61" evidence="11"/>
<dbReference type="GO" id="GO:0008033">
    <property type="term" value="P:tRNA processing"/>
    <property type="evidence" value="ECO:0007669"/>
    <property type="project" value="UniProtKB-KW"/>
</dbReference>
<name>A0A849P335_9BURK</name>
<dbReference type="GO" id="GO:0016645">
    <property type="term" value="F:oxidoreductase activity, acting on the CH-NH group of donors"/>
    <property type="evidence" value="ECO:0007669"/>
    <property type="project" value="InterPro"/>
</dbReference>
<evidence type="ECO:0000256" key="6">
    <source>
        <dbReference type="ARBA" id="ARBA00022694"/>
    </source>
</evidence>
<evidence type="ECO:0000256" key="1">
    <source>
        <dbReference type="ARBA" id="ARBA00022490"/>
    </source>
</evidence>
<keyword evidence="5" id="KW-0949">S-adenosyl-L-methionine</keyword>
<keyword evidence="2 11" id="KW-0489">Methyltransferase</keyword>
<dbReference type="PANTHER" id="PTHR13847:SF283">
    <property type="entry name" value="TRNA 5-METHYLAMINOMETHYL-2-THIOURIDINE BIOSYNTHESIS BIFUNCTIONAL PROTEIN MNMC"/>
    <property type="match status" value="1"/>
</dbReference>
<dbReference type="InterPro" id="IPR017610">
    <property type="entry name" value="tRNA_S-uridine_synth_MnmC_C"/>
</dbReference>
<dbReference type="Gene3D" id="3.50.50.60">
    <property type="entry name" value="FAD/NAD(P)-binding domain"/>
    <property type="match status" value="1"/>
</dbReference>
<evidence type="ECO:0000256" key="4">
    <source>
        <dbReference type="ARBA" id="ARBA00022679"/>
    </source>
</evidence>
<dbReference type="NCBIfam" id="TIGR03197">
    <property type="entry name" value="MnmC_Cterm"/>
    <property type="match status" value="1"/>
</dbReference>
<dbReference type="InterPro" id="IPR036188">
    <property type="entry name" value="FAD/NAD-bd_sf"/>
</dbReference>
<keyword evidence="9" id="KW-0511">Multifunctional enzyme</keyword>
<evidence type="ECO:0000256" key="3">
    <source>
        <dbReference type="ARBA" id="ARBA00022630"/>
    </source>
</evidence>
<dbReference type="EMBL" id="JABGBN010000006">
    <property type="protein sequence ID" value="NOL52059.1"/>
    <property type="molecule type" value="Genomic_DNA"/>
</dbReference>
<keyword evidence="12" id="KW-1185">Reference proteome</keyword>
<organism evidence="11 12">
    <name type="scientific">Pelistega suis</name>
    <dbReference type="NCBI Taxonomy" id="1631957"/>
    <lineage>
        <taxon>Bacteria</taxon>
        <taxon>Pseudomonadati</taxon>
        <taxon>Pseudomonadota</taxon>
        <taxon>Betaproteobacteria</taxon>
        <taxon>Burkholderiales</taxon>
        <taxon>Alcaligenaceae</taxon>
        <taxon>Pelistega</taxon>
    </lineage>
</organism>
<keyword evidence="1" id="KW-0963">Cytoplasm</keyword>
<sequence length="575" mass="64046">MINPLVDYAQHINEDGCAPMTIAILAEDYGHYIKELHGLWQQQQRPWHIILVERHYQQHAWKCLEKWFPQALPYKVLPIKGMHRIDIEPYRFTVTMLFDESPQAWSKFSAQVHIFVVDSADTKDYQQACRMSVAKPLICSATELDVAWRALVQDQQLTIEKQITCSLLNTSTHKPMTLYFLTSQRPEVPIAARLGRQITIIGAGVAGAGVAFALAHRGWRVRVLDPMFTQGPDEQAYRYASGAVTPLLTADDCHKARLSRAGVLRAHARWTSIAKQAGIQYCGTLELNRDKGHAKDLLDVVEQSNFPSEWVRLVSVEEATKLAGVDVNQEGAFFPLAMQIPPVRLAWTLLQHANIECLPVRVEQIQVEEDHTFTLQTNQGVMSAAVLLVATAMHSRQLLEQSNLSYRTLKSGQVVNVLKRLESLHALAGEVMMVPANQLNGGPQCVIGGQGYYLPAQEGFCVMGSTYEHGNLAPEVTKVGQQTIWQKIPLDLPVSLSHLQQQQCLKGRACVRAVLQGRLPIIAELPHHKHLWVATAYASHGMTWSSLAGDIIGASLEGEPLPIEKDLLAALSFKV</sequence>
<evidence type="ECO:0000256" key="7">
    <source>
        <dbReference type="ARBA" id="ARBA00022827"/>
    </source>
</evidence>
<keyword evidence="3" id="KW-0285">Flavoprotein</keyword>